<sequence length="270" mass="29228">MFWRATTILAAIAASTISLVNGQAPNSIQNWKNDFATVDFKTGSNGSFSAVWNNRFGGNFVVGRGYQPARDMQVLVNYTGTFTTTGAAYLALYGWTRNPLVEYYVIESMGNHNPSDNKSATQYGCLQSDGGTYEIWQKERINAPSIEGDKTNFQQYWSVRTSRHVGGTINTGNHFRAWQAAGLKLGTQLYMDIVIEGQAGAGSANITVGTPPKTSVPNSPTPTFRSEHAPGTCNFGTTSTSRATTTTSLRTTTTQRTTTTPTTTTKRGSA</sequence>
<evidence type="ECO:0000256" key="1">
    <source>
        <dbReference type="ARBA" id="ARBA00000681"/>
    </source>
</evidence>
<evidence type="ECO:0000259" key="14">
    <source>
        <dbReference type="PROSITE" id="PS51761"/>
    </source>
</evidence>
<feature type="region of interest" description="Disordered" evidence="12">
    <location>
        <begin position="205"/>
        <end position="270"/>
    </location>
</feature>
<dbReference type="PRINTS" id="PR00911">
    <property type="entry name" value="GLHYDRLASE11"/>
</dbReference>
<dbReference type="InterPro" id="IPR013320">
    <property type="entry name" value="ConA-like_dom_sf"/>
</dbReference>
<evidence type="ECO:0000256" key="8">
    <source>
        <dbReference type="ARBA" id="ARBA00023295"/>
    </source>
</evidence>
<feature type="active site" description="Nucleophile" evidence="10">
    <location>
        <position position="102"/>
    </location>
</feature>
<keyword evidence="5 10" id="KW-0858">Xylan degradation</keyword>
<keyword evidence="7 10" id="KW-0119">Carbohydrate metabolism</keyword>
<organism evidence="15 16">
    <name type="scientific">Microdochium trichocladiopsis</name>
    <dbReference type="NCBI Taxonomy" id="1682393"/>
    <lineage>
        <taxon>Eukaryota</taxon>
        <taxon>Fungi</taxon>
        <taxon>Dikarya</taxon>
        <taxon>Ascomycota</taxon>
        <taxon>Pezizomycotina</taxon>
        <taxon>Sordariomycetes</taxon>
        <taxon>Xylariomycetidae</taxon>
        <taxon>Xylariales</taxon>
        <taxon>Microdochiaceae</taxon>
        <taxon>Microdochium</taxon>
    </lineage>
</organism>
<evidence type="ECO:0000256" key="13">
    <source>
        <dbReference type="SAM" id="SignalP"/>
    </source>
</evidence>
<dbReference type="EC" id="3.2.1.8" evidence="4 10"/>
<dbReference type="AlphaFoldDB" id="A0A9P8Y891"/>
<feature type="compositionally biased region" description="Low complexity" evidence="12">
    <location>
        <begin position="237"/>
        <end position="270"/>
    </location>
</feature>
<feature type="signal peptide" evidence="13">
    <location>
        <begin position="1"/>
        <end position="22"/>
    </location>
</feature>
<dbReference type="PROSITE" id="PS51761">
    <property type="entry name" value="GH11_3"/>
    <property type="match status" value="1"/>
</dbReference>
<dbReference type="InterPro" id="IPR001137">
    <property type="entry name" value="Glyco_hydro_11"/>
</dbReference>
<evidence type="ECO:0000256" key="3">
    <source>
        <dbReference type="ARBA" id="ARBA00007792"/>
    </source>
</evidence>
<dbReference type="Proteomes" id="UP000756346">
    <property type="component" value="Unassembled WGS sequence"/>
</dbReference>
<dbReference type="OrthoDB" id="2115822at2759"/>
<dbReference type="InterPro" id="IPR033123">
    <property type="entry name" value="GH11_dom"/>
</dbReference>
<feature type="chain" id="PRO_5040372441" description="Endo-1,4-beta-xylanase" evidence="13">
    <location>
        <begin position="23"/>
        <end position="270"/>
    </location>
</feature>
<keyword evidence="8 10" id="KW-0326">Glycosidase</keyword>
<evidence type="ECO:0000256" key="2">
    <source>
        <dbReference type="ARBA" id="ARBA00004851"/>
    </source>
</evidence>
<dbReference type="SUPFAM" id="SSF49899">
    <property type="entry name" value="Concanavalin A-like lectins/glucanases"/>
    <property type="match status" value="1"/>
</dbReference>
<evidence type="ECO:0000256" key="4">
    <source>
        <dbReference type="ARBA" id="ARBA00012590"/>
    </source>
</evidence>
<evidence type="ECO:0000313" key="15">
    <source>
        <dbReference type="EMBL" id="KAH7030599.1"/>
    </source>
</evidence>
<dbReference type="Gene3D" id="2.60.120.180">
    <property type="match status" value="1"/>
</dbReference>
<reference evidence="15" key="1">
    <citation type="journal article" date="2021" name="Nat. Commun.">
        <title>Genetic determinants of endophytism in the Arabidopsis root mycobiome.</title>
        <authorList>
            <person name="Mesny F."/>
            <person name="Miyauchi S."/>
            <person name="Thiergart T."/>
            <person name="Pickel B."/>
            <person name="Atanasova L."/>
            <person name="Karlsson M."/>
            <person name="Huettel B."/>
            <person name="Barry K.W."/>
            <person name="Haridas S."/>
            <person name="Chen C."/>
            <person name="Bauer D."/>
            <person name="Andreopoulos W."/>
            <person name="Pangilinan J."/>
            <person name="LaButti K."/>
            <person name="Riley R."/>
            <person name="Lipzen A."/>
            <person name="Clum A."/>
            <person name="Drula E."/>
            <person name="Henrissat B."/>
            <person name="Kohler A."/>
            <person name="Grigoriev I.V."/>
            <person name="Martin F.M."/>
            <person name="Hacquard S."/>
        </authorList>
    </citation>
    <scope>NUCLEOTIDE SEQUENCE</scope>
    <source>
        <strain evidence="15">MPI-CAGE-CH-0230</strain>
    </source>
</reference>
<dbReference type="PANTHER" id="PTHR46828:SF2">
    <property type="entry name" value="ENDO-1,4-BETA-XYLANASE A-RELATED"/>
    <property type="match status" value="1"/>
</dbReference>
<evidence type="ECO:0000256" key="10">
    <source>
        <dbReference type="PROSITE-ProRule" id="PRU01097"/>
    </source>
</evidence>
<evidence type="ECO:0000256" key="5">
    <source>
        <dbReference type="ARBA" id="ARBA00022651"/>
    </source>
</evidence>
<comment type="caution">
    <text evidence="15">The sequence shown here is derived from an EMBL/GenBank/DDBJ whole genome shotgun (WGS) entry which is preliminary data.</text>
</comment>
<protein>
    <recommendedName>
        <fullName evidence="4 10">Endo-1,4-beta-xylanase</fullName>
        <ecNumber evidence="4 10">3.2.1.8</ecNumber>
    </recommendedName>
</protein>
<comment type="catalytic activity">
    <reaction evidence="1 10 11">
        <text>Endohydrolysis of (1-&gt;4)-beta-D-xylosidic linkages in xylans.</text>
        <dbReference type="EC" id="3.2.1.8"/>
    </reaction>
</comment>
<keyword evidence="6 10" id="KW-0378">Hydrolase</keyword>
<feature type="active site" description="Proton donor" evidence="10">
    <location>
        <position position="196"/>
    </location>
</feature>
<proteinExistence type="inferred from homology"/>
<evidence type="ECO:0000256" key="6">
    <source>
        <dbReference type="ARBA" id="ARBA00022801"/>
    </source>
</evidence>
<evidence type="ECO:0000256" key="11">
    <source>
        <dbReference type="RuleBase" id="RU362015"/>
    </source>
</evidence>
<dbReference type="Pfam" id="PF00457">
    <property type="entry name" value="Glyco_hydro_11"/>
    <property type="match status" value="1"/>
</dbReference>
<dbReference type="EMBL" id="JAGTJQ010000005">
    <property type="protein sequence ID" value="KAH7030599.1"/>
    <property type="molecule type" value="Genomic_DNA"/>
</dbReference>
<feature type="domain" description="GH11" evidence="14">
    <location>
        <begin position="14"/>
        <end position="209"/>
    </location>
</feature>
<feature type="compositionally biased region" description="Polar residues" evidence="12">
    <location>
        <begin position="205"/>
        <end position="224"/>
    </location>
</feature>
<accession>A0A9P8Y891</accession>
<dbReference type="GO" id="GO:0045493">
    <property type="term" value="P:xylan catabolic process"/>
    <property type="evidence" value="ECO:0007669"/>
    <property type="project" value="UniProtKB-UniRule"/>
</dbReference>
<keyword evidence="16" id="KW-1185">Reference proteome</keyword>
<evidence type="ECO:0000256" key="7">
    <source>
        <dbReference type="ARBA" id="ARBA00023277"/>
    </source>
</evidence>
<dbReference type="PANTHER" id="PTHR46828">
    <property type="entry name" value="ENDO-1,4-BETA-XYLANASE A-RELATED"/>
    <property type="match status" value="1"/>
</dbReference>
<evidence type="ECO:0000313" key="16">
    <source>
        <dbReference type="Proteomes" id="UP000756346"/>
    </source>
</evidence>
<dbReference type="GeneID" id="70179522"/>
<comment type="pathway">
    <text evidence="2 10 11">Glycan degradation; xylan degradation.</text>
</comment>
<dbReference type="InterPro" id="IPR013319">
    <property type="entry name" value="GH11/12"/>
</dbReference>
<evidence type="ECO:0000256" key="12">
    <source>
        <dbReference type="SAM" id="MobiDB-lite"/>
    </source>
</evidence>
<evidence type="ECO:0000256" key="9">
    <source>
        <dbReference type="ARBA" id="ARBA00023326"/>
    </source>
</evidence>
<gene>
    <name evidence="15" type="ORF">B0I36DRAFT_243333</name>
</gene>
<comment type="similarity">
    <text evidence="3 10 11">Belongs to the glycosyl hydrolase 11 (cellulase G) family.</text>
</comment>
<dbReference type="RefSeq" id="XP_046012279.1">
    <property type="nucleotide sequence ID" value="XM_046149976.1"/>
</dbReference>
<dbReference type="GO" id="GO:0031176">
    <property type="term" value="F:endo-1,4-beta-xylanase activity"/>
    <property type="evidence" value="ECO:0007669"/>
    <property type="project" value="UniProtKB-UniRule"/>
</dbReference>
<name>A0A9P8Y891_9PEZI</name>
<keyword evidence="13" id="KW-0732">Signal</keyword>
<keyword evidence="9 10" id="KW-0624">Polysaccharide degradation</keyword>